<dbReference type="Proteomes" id="UP000653411">
    <property type="component" value="Unassembled WGS sequence"/>
</dbReference>
<protein>
    <submittedName>
        <fullName evidence="1">Uncharacterized protein</fullName>
    </submittedName>
</protein>
<dbReference type="RefSeq" id="WP_189265395.1">
    <property type="nucleotide sequence ID" value="NZ_BMML01000012.1"/>
</dbReference>
<comment type="caution">
    <text evidence="1">The sequence shown here is derived from an EMBL/GenBank/DDBJ whole genome shotgun (WGS) entry which is preliminary data.</text>
</comment>
<evidence type="ECO:0000313" key="1">
    <source>
        <dbReference type="EMBL" id="GGN22334.1"/>
    </source>
</evidence>
<dbReference type="EMBL" id="BMML01000012">
    <property type="protein sequence ID" value="GGN22334.1"/>
    <property type="molecule type" value="Genomic_DNA"/>
</dbReference>
<dbReference type="AlphaFoldDB" id="A0A917XG12"/>
<organism evidence="1 2">
    <name type="scientific">Streptomyces fuscichromogenes</name>
    <dbReference type="NCBI Taxonomy" id="1324013"/>
    <lineage>
        <taxon>Bacteria</taxon>
        <taxon>Bacillati</taxon>
        <taxon>Actinomycetota</taxon>
        <taxon>Actinomycetes</taxon>
        <taxon>Kitasatosporales</taxon>
        <taxon>Streptomycetaceae</taxon>
        <taxon>Streptomyces</taxon>
    </lineage>
</organism>
<proteinExistence type="predicted"/>
<gene>
    <name evidence="1" type="ORF">GCM10011578_054030</name>
</gene>
<reference evidence="1" key="1">
    <citation type="journal article" date="2014" name="Int. J. Syst. Evol. Microbiol.">
        <title>Complete genome sequence of Corynebacterium casei LMG S-19264T (=DSM 44701T), isolated from a smear-ripened cheese.</title>
        <authorList>
            <consortium name="US DOE Joint Genome Institute (JGI-PGF)"/>
            <person name="Walter F."/>
            <person name="Albersmeier A."/>
            <person name="Kalinowski J."/>
            <person name="Ruckert C."/>
        </authorList>
    </citation>
    <scope>NUCLEOTIDE SEQUENCE</scope>
    <source>
        <strain evidence="1">CGMCC 4.7110</strain>
    </source>
</reference>
<accession>A0A917XG12</accession>
<keyword evidence="2" id="KW-1185">Reference proteome</keyword>
<evidence type="ECO:0000313" key="2">
    <source>
        <dbReference type="Proteomes" id="UP000653411"/>
    </source>
</evidence>
<reference evidence="1" key="2">
    <citation type="submission" date="2020-09" db="EMBL/GenBank/DDBJ databases">
        <authorList>
            <person name="Sun Q."/>
            <person name="Zhou Y."/>
        </authorList>
    </citation>
    <scope>NUCLEOTIDE SEQUENCE</scope>
    <source>
        <strain evidence="1">CGMCC 4.7110</strain>
    </source>
</reference>
<name>A0A917XG12_9ACTN</name>
<sequence length="320" mass="34626">MTAAVEALAPWLPGLAGDFAKTAVLAGACVEWGGSPLALANVLPRRAAEAMMLNDLVPGCWAEAAPGRPLPEPVSTSTKQLVQALVTLARPEGRPDEEDLTRIAMSWFDMEDWLKALITVLGHGPFRAVLPTEVKTELREYAAAVADRSQRADWVGKLAAVLDDEPLVVLNPRACRGYVLTMSGVGDNFQLHTLLADRLIGDSDQGMVPGVRPDRSWVEAATDADPHLGPDNPALRRFRLFDGHGAYVSPEGVPADIKPLEGTRVLVLHPPNADYGMGVGRIFQNMVPTLSLDRVLGQDEAEYWLTRITPAVENDFLADQ</sequence>